<keyword evidence="2 4" id="KW-0479">Metal-binding</keyword>
<gene>
    <name evidence="5" type="ORF">BJ322DRAFT_1014050</name>
</gene>
<dbReference type="GO" id="GO:0020037">
    <property type="term" value="F:heme binding"/>
    <property type="evidence" value="ECO:0007669"/>
    <property type="project" value="InterPro"/>
</dbReference>
<accession>A0A9P6L265</accession>
<dbReference type="GO" id="GO:0005737">
    <property type="term" value="C:cytoplasm"/>
    <property type="evidence" value="ECO:0007669"/>
    <property type="project" value="TreeGrafter"/>
</dbReference>
<dbReference type="InterPro" id="IPR000898">
    <property type="entry name" value="Indolamine_dOase"/>
</dbReference>
<name>A0A9P6L265_9AGAM</name>
<evidence type="ECO:0000256" key="3">
    <source>
        <dbReference type="ARBA" id="ARBA00023004"/>
    </source>
</evidence>
<dbReference type="GO" id="GO:0034354">
    <property type="term" value="P:'de novo' NAD+ biosynthetic process from L-tryptophan"/>
    <property type="evidence" value="ECO:0007669"/>
    <property type="project" value="TreeGrafter"/>
</dbReference>
<dbReference type="Pfam" id="PF01231">
    <property type="entry name" value="IDO"/>
    <property type="match status" value="1"/>
</dbReference>
<feature type="binding site" description="proximal binding residue" evidence="4">
    <location>
        <position position="418"/>
    </location>
    <ligand>
        <name>heme b</name>
        <dbReference type="ChEBI" id="CHEBI:60344"/>
    </ligand>
    <ligandPart>
        <name>Fe</name>
        <dbReference type="ChEBI" id="CHEBI:18248"/>
    </ligandPart>
</feature>
<dbReference type="EMBL" id="WIUZ02000021">
    <property type="protein sequence ID" value="KAF9778897.1"/>
    <property type="molecule type" value="Genomic_DNA"/>
</dbReference>
<protein>
    <submittedName>
        <fullName evidence="5">Indoleamine 2,3-dioxygenase</fullName>
    </submittedName>
</protein>
<evidence type="ECO:0000313" key="6">
    <source>
        <dbReference type="Proteomes" id="UP000736335"/>
    </source>
</evidence>
<comment type="similarity">
    <text evidence="1">Belongs to the indoleamine 2,3-dioxygenase family.</text>
</comment>
<reference evidence="5" key="2">
    <citation type="submission" date="2020-11" db="EMBL/GenBank/DDBJ databases">
        <authorList>
            <consortium name="DOE Joint Genome Institute"/>
            <person name="Kuo A."/>
            <person name="Miyauchi S."/>
            <person name="Kiss E."/>
            <person name="Drula E."/>
            <person name="Kohler A."/>
            <person name="Sanchez-Garcia M."/>
            <person name="Andreopoulos B."/>
            <person name="Barry K.W."/>
            <person name="Bonito G."/>
            <person name="Buee M."/>
            <person name="Carver A."/>
            <person name="Chen C."/>
            <person name="Cichocki N."/>
            <person name="Clum A."/>
            <person name="Culley D."/>
            <person name="Crous P.W."/>
            <person name="Fauchery L."/>
            <person name="Girlanda M."/>
            <person name="Hayes R."/>
            <person name="Keri Z."/>
            <person name="Labutti K."/>
            <person name="Lipzen A."/>
            <person name="Lombard V."/>
            <person name="Magnuson J."/>
            <person name="Maillard F."/>
            <person name="Morin E."/>
            <person name="Murat C."/>
            <person name="Nolan M."/>
            <person name="Ohm R."/>
            <person name="Pangilinan J."/>
            <person name="Pereira M."/>
            <person name="Perotto S."/>
            <person name="Peter M."/>
            <person name="Riley R."/>
            <person name="Sitrit Y."/>
            <person name="Stielow B."/>
            <person name="Szollosi G."/>
            <person name="Zifcakova L."/>
            <person name="Stursova M."/>
            <person name="Spatafora J.W."/>
            <person name="Tedersoo L."/>
            <person name="Vaario L.-M."/>
            <person name="Yamada A."/>
            <person name="Yan M."/>
            <person name="Wang P."/>
            <person name="Xu J."/>
            <person name="Bruns T."/>
            <person name="Baldrian P."/>
            <person name="Vilgalys R."/>
            <person name="Henrissat B."/>
            <person name="Grigoriev I.V."/>
            <person name="Hibbett D."/>
            <person name="Nagy L.G."/>
            <person name="Martin F.M."/>
        </authorList>
    </citation>
    <scope>NUCLEOTIDE SEQUENCE</scope>
    <source>
        <strain evidence="5">UH-Tt-Lm1</strain>
    </source>
</reference>
<dbReference type="SUPFAM" id="SSF140959">
    <property type="entry name" value="Indolic compounds 2,3-dioxygenase-like"/>
    <property type="match status" value="1"/>
</dbReference>
<evidence type="ECO:0000256" key="2">
    <source>
        <dbReference type="ARBA" id="ARBA00022723"/>
    </source>
</evidence>
<dbReference type="GO" id="GO:0033754">
    <property type="term" value="F:indoleamine 2,3-dioxygenase activity"/>
    <property type="evidence" value="ECO:0007669"/>
    <property type="project" value="TreeGrafter"/>
</dbReference>
<dbReference type="GO" id="GO:0046872">
    <property type="term" value="F:metal ion binding"/>
    <property type="evidence" value="ECO:0007669"/>
    <property type="project" value="UniProtKB-KW"/>
</dbReference>
<evidence type="ECO:0000313" key="5">
    <source>
        <dbReference type="EMBL" id="KAF9778897.1"/>
    </source>
</evidence>
<dbReference type="OrthoDB" id="540174at2759"/>
<keyword evidence="6" id="KW-1185">Reference proteome</keyword>
<keyword evidence="3 4" id="KW-0408">Iron</keyword>
<organism evidence="5 6">
    <name type="scientific">Thelephora terrestris</name>
    <dbReference type="NCBI Taxonomy" id="56493"/>
    <lineage>
        <taxon>Eukaryota</taxon>
        <taxon>Fungi</taxon>
        <taxon>Dikarya</taxon>
        <taxon>Basidiomycota</taxon>
        <taxon>Agaricomycotina</taxon>
        <taxon>Agaricomycetes</taxon>
        <taxon>Thelephorales</taxon>
        <taxon>Thelephoraceae</taxon>
        <taxon>Thelephora</taxon>
    </lineage>
</organism>
<dbReference type="Proteomes" id="UP000736335">
    <property type="component" value="Unassembled WGS sequence"/>
</dbReference>
<proteinExistence type="inferred from homology"/>
<evidence type="ECO:0000256" key="1">
    <source>
        <dbReference type="ARBA" id="ARBA00007119"/>
    </source>
</evidence>
<reference evidence="5" key="1">
    <citation type="journal article" date="2020" name="Nat. Commun.">
        <title>Large-scale genome sequencing of mycorrhizal fungi provides insights into the early evolution of symbiotic traits.</title>
        <authorList>
            <person name="Miyauchi S."/>
            <person name="Kiss E."/>
            <person name="Kuo A."/>
            <person name="Drula E."/>
            <person name="Kohler A."/>
            <person name="Sanchez-Garcia M."/>
            <person name="Morin E."/>
            <person name="Andreopoulos B."/>
            <person name="Barry K.W."/>
            <person name="Bonito G."/>
            <person name="Buee M."/>
            <person name="Carver A."/>
            <person name="Chen C."/>
            <person name="Cichocki N."/>
            <person name="Clum A."/>
            <person name="Culley D."/>
            <person name="Crous P.W."/>
            <person name="Fauchery L."/>
            <person name="Girlanda M."/>
            <person name="Hayes R.D."/>
            <person name="Keri Z."/>
            <person name="LaButti K."/>
            <person name="Lipzen A."/>
            <person name="Lombard V."/>
            <person name="Magnuson J."/>
            <person name="Maillard F."/>
            <person name="Murat C."/>
            <person name="Nolan M."/>
            <person name="Ohm R.A."/>
            <person name="Pangilinan J."/>
            <person name="Pereira M.F."/>
            <person name="Perotto S."/>
            <person name="Peter M."/>
            <person name="Pfister S."/>
            <person name="Riley R."/>
            <person name="Sitrit Y."/>
            <person name="Stielow J.B."/>
            <person name="Szollosi G."/>
            <person name="Zifcakova L."/>
            <person name="Stursova M."/>
            <person name="Spatafora J.W."/>
            <person name="Tedersoo L."/>
            <person name="Vaario L.M."/>
            <person name="Yamada A."/>
            <person name="Yan M."/>
            <person name="Wang P."/>
            <person name="Xu J."/>
            <person name="Bruns T."/>
            <person name="Baldrian P."/>
            <person name="Vilgalys R."/>
            <person name="Dunand C."/>
            <person name="Henrissat B."/>
            <person name="Grigoriev I.V."/>
            <person name="Hibbett D."/>
            <person name="Nagy L.G."/>
            <person name="Martin F.M."/>
        </authorList>
    </citation>
    <scope>NUCLEOTIDE SEQUENCE</scope>
    <source>
        <strain evidence="5">UH-Tt-Lm1</strain>
    </source>
</reference>
<evidence type="ECO:0000256" key="4">
    <source>
        <dbReference type="PIRSR" id="PIRSR600898-1"/>
    </source>
</evidence>
<dbReference type="InterPro" id="IPR037217">
    <property type="entry name" value="Trp/Indoleamine_2_3_dOase-like"/>
</dbReference>
<comment type="caution">
    <text evidence="5">The sequence shown here is derived from an EMBL/GenBank/DDBJ whole genome shotgun (WGS) entry which is preliminary data.</text>
</comment>
<dbReference type="Gene3D" id="1.20.58.480">
    <property type="match status" value="1"/>
</dbReference>
<dbReference type="GO" id="GO:0019441">
    <property type="term" value="P:L-tryptophan catabolic process to kynurenine"/>
    <property type="evidence" value="ECO:0007669"/>
    <property type="project" value="InterPro"/>
</dbReference>
<dbReference type="PANTHER" id="PTHR28657:SF5">
    <property type="entry name" value="INDOLEAMINE 2,3-DIOXYGENASE"/>
    <property type="match status" value="1"/>
</dbReference>
<dbReference type="PANTHER" id="PTHR28657">
    <property type="entry name" value="INDOLEAMINE 2,3-DIOXYGENASE"/>
    <property type="match status" value="1"/>
</dbReference>
<sequence>MPNFDPLSQSQHFLALPRPDVTLGPLPRGLADTTTVAAHDFDVDNRTGFMPPEPPLARLPSEWETWEAILDSALTKRLKLHNGPTTSVSDRADSAAWRRVVQKLPVLSTDDLKTSEVRLRRAHHVLVWVMHYYIYTQPEDIQPIIPRGITIPLLRVCQQLLLPPIMTYSDNVLYNWALLRPQTPPSDQGSFEALLFPLSASSTASTPALDNLKCLATFTGTRDEEEFYLASARIEFRGTEVLEIMRETMDEAFVGDNTALRRITSYLQRLPTVIKDITKLLTDVRHGCDPELFYNQIRPWLKGQDSGPASIKWVFEGIEEDPTLVQPTELSGSSAGQSSLISALDIFLGVSHGDNPTAVQFLKRMRMYMPRHHRNFLRHLENNPRPLKALVEANRDYPGLLNAFNASIETLKEFREAHIRIVGVYITGPARRARERLGQTGEGAVKGTGGMSAMAFVKGTRDDTAASKLS</sequence>
<keyword evidence="4" id="KW-0349">Heme</keyword>
<dbReference type="AlphaFoldDB" id="A0A9P6L265"/>